<keyword evidence="3" id="KW-1185">Reference proteome</keyword>
<evidence type="ECO:0000313" key="2">
    <source>
        <dbReference type="EMBL" id="MXV52381.1"/>
    </source>
</evidence>
<dbReference type="SUPFAM" id="SSF46785">
    <property type="entry name" value="Winged helix' DNA-binding domain"/>
    <property type="match status" value="1"/>
</dbReference>
<sequence length="144" mass="16159">MNENNAYQTAALLRAAITRLIRQLRKQDTNSTFSHSEMMTMGLLDQYGTLLPSELAEMEKVTAQAISQQLNRLCELGCITKITPEEDKRKSKIALTDAGRGHLSEIWHSRVEWLTASIQNKLTEEEFAVLEAAVPLIEKISASN</sequence>
<dbReference type="PANTHER" id="PTHR39515">
    <property type="entry name" value="CONSERVED PROTEIN"/>
    <property type="match status" value="1"/>
</dbReference>
<dbReference type="PANTHER" id="PTHR39515:SF2">
    <property type="entry name" value="HTH-TYPE TRANSCRIPTIONAL REGULATOR RV0880"/>
    <property type="match status" value="1"/>
</dbReference>
<evidence type="ECO:0000313" key="3">
    <source>
        <dbReference type="Proteomes" id="UP000466586"/>
    </source>
</evidence>
<dbReference type="AlphaFoldDB" id="A0A7K1YDE1"/>
<dbReference type="Proteomes" id="UP000466586">
    <property type="component" value="Unassembled WGS sequence"/>
</dbReference>
<dbReference type="EMBL" id="WVHT01000007">
    <property type="protein sequence ID" value="MXV52381.1"/>
    <property type="molecule type" value="Genomic_DNA"/>
</dbReference>
<dbReference type="PRINTS" id="PR00598">
    <property type="entry name" value="HTHMARR"/>
</dbReference>
<name>A0A7K1YDE1_9SPHI</name>
<dbReference type="Gene3D" id="1.10.10.10">
    <property type="entry name" value="Winged helix-like DNA-binding domain superfamily/Winged helix DNA-binding domain"/>
    <property type="match status" value="1"/>
</dbReference>
<dbReference type="Gene3D" id="1.10.287.100">
    <property type="match status" value="1"/>
</dbReference>
<comment type="caution">
    <text evidence="2">The sequence shown here is derived from an EMBL/GenBank/DDBJ whole genome shotgun (WGS) entry which is preliminary data.</text>
</comment>
<evidence type="ECO:0000259" key="1">
    <source>
        <dbReference type="PROSITE" id="PS50995"/>
    </source>
</evidence>
<gene>
    <name evidence="2" type="ORF">GS399_15510</name>
</gene>
<feature type="domain" description="HTH marR-type" evidence="1">
    <location>
        <begin position="10"/>
        <end position="142"/>
    </location>
</feature>
<accession>A0A7K1YDE1</accession>
<dbReference type="InterPro" id="IPR000835">
    <property type="entry name" value="HTH_MarR-typ"/>
</dbReference>
<dbReference type="InterPro" id="IPR052526">
    <property type="entry name" value="HTH-type_Bedaq_tolerance"/>
</dbReference>
<proteinExistence type="predicted"/>
<protein>
    <submittedName>
        <fullName evidence="2">MarR family transcriptional regulator</fullName>
    </submittedName>
</protein>
<dbReference type="PROSITE" id="PS50995">
    <property type="entry name" value="HTH_MARR_2"/>
    <property type="match status" value="1"/>
</dbReference>
<dbReference type="InterPro" id="IPR036388">
    <property type="entry name" value="WH-like_DNA-bd_sf"/>
</dbReference>
<dbReference type="GO" id="GO:0003700">
    <property type="term" value="F:DNA-binding transcription factor activity"/>
    <property type="evidence" value="ECO:0007669"/>
    <property type="project" value="InterPro"/>
</dbReference>
<organism evidence="2 3">
    <name type="scientific">Hufsiella arboris</name>
    <dbReference type="NCBI Taxonomy" id="2695275"/>
    <lineage>
        <taxon>Bacteria</taxon>
        <taxon>Pseudomonadati</taxon>
        <taxon>Bacteroidota</taxon>
        <taxon>Sphingobacteriia</taxon>
        <taxon>Sphingobacteriales</taxon>
        <taxon>Sphingobacteriaceae</taxon>
        <taxon>Hufsiella</taxon>
    </lineage>
</organism>
<dbReference type="Pfam" id="PF12802">
    <property type="entry name" value="MarR_2"/>
    <property type="match status" value="1"/>
</dbReference>
<reference evidence="2 3" key="1">
    <citation type="submission" date="2019-11" db="EMBL/GenBank/DDBJ databases">
        <title>Pedobacter sp. HMF7647 Genome sequencing and assembly.</title>
        <authorList>
            <person name="Kang H."/>
            <person name="Kim H."/>
            <person name="Joh K."/>
        </authorList>
    </citation>
    <scope>NUCLEOTIDE SEQUENCE [LARGE SCALE GENOMIC DNA]</scope>
    <source>
        <strain evidence="2 3">HMF7647</strain>
    </source>
</reference>
<dbReference type="SMART" id="SM00347">
    <property type="entry name" value="HTH_MARR"/>
    <property type="match status" value="1"/>
</dbReference>
<dbReference type="RefSeq" id="WP_160845553.1">
    <property type="nucleotide sequence ID" value="NZ_WVHT01000007.1"/>
</dbReference>
<dbReference type="InterPro" id="IPR036390">
    <property type="entry name" value="WH_DNA-bd_sf"/>
</dbReference>